<protein>
    <submittedName>
        <fullName evidence="1">Uncharacterized protein</fullName>
    </submittedName>
</protein>
<evidence type="ECO:0000313" key="2">
    <source>
        <dbReference type="Proteomes" id="UP001320706"/>
    </source>
</evidence>
<dbReference type="Proteomes" id="UP001320706">
    <property type="component" value="Unassembled WGS sequence"/>
</dbReference>
<evidence type="ECO:0000313" key="1">
    <source>
        <dbReference type="EMBL" id="KAK8208057.1"/>
    </source>
</evidence>
<accession>A0ACC3SCX5</accession>
<organism evidence="1 2">
    <name type="scientific">Zalaria obscura</name>
    <dbReference type="NCBI Taxonomy" id="2024903"/>
    <lineage>
        <taxon>Eukaryota</taxon>
        <taxon>Fungi</taxon>
        <taxon>Dikarya</taxon>
        <taxon>Ascomycota</taxon>
        <taxon>Pezizomycotina</taxon>
        <taxon>Dothideomycetes</taxon>
        <taxon>Dothideomycetidae</taxon>
        <taxon>Dothideales</taxon>
        <taxon>Zalariaceae</taxon>
        <taxon>Zalaria</taxon>
    </lineage>
</organism>
<keyword evidence="2" id="KW-1185">Reference proteome</keyword>
<comment type="caution">
    <text evidence="1">The sequence shown here is derived from an EMBL/GenBank/DDBJ whole genome shotgun (WGS) entry which is preliminary data.</text>
</comment>
<proteinExistence type="predicted"/>
<sequence>MSTFSSHSLQSGSSAPKSLQPNRIDHRDDDVDRLMGVADLPVPVSSWGLQYYLRRPERTFTSYGQDRVHPIESHIMLRRIKHDHELDKAAPKEAT</sequence>
<name>A0ACC3SCX5_9PEZI</name>
<dbReference type="EMBL" id="JAMKPW020000019">
    <property type="protein sequence ID" value="KAK8208057.1"/>
    <property type="molecule type" value="Genomic_DNA"/>
</dbReference>
<gene>
    <name evidence="1" type="ORF">M8818_004095</name>
</gene>
<reference evidence="1" key="1">
    <citation type="submission" date="2024-02" db="EMBL/GenBank/DDBJ databases">
        <title>Metagenome Assembled Genome of Zalaria obscura JY119.</title>
        <authorList>
            <person name="Vighnesh L."/>
            <person name="Jagadeeshwari U."/>
            <person name="Venkata Ramana C."/>
            <person name="Sasikala C."/>
        </authorList>
    </citation>
    <scope>NUCLEOTIDE SEQUENCE</scope>
    <source>
        <strain evidence="1">JY119</strain>
    </source>
</reference>